<dbReference type="EMBL" id="WPAF01000006">
    <property type="protein sequence ID" value="KAF0134682.1"/>
    <property type="molecule type" value="Genomic_DNA"/>
</dbReference>
<evidence type="ECO:0000256" key="1">
    <source>
        <dbReference type="SAM" id="SignalP"/>
    </source>
</evidence>
<dbReference type="Proteomes" id="UP000488506">
    <property type="component" value="Unassembled WGS sequence"/>
</dbReference>
<evidence type="ECO:0000313" key="2">
    <source>
        <dbReference type="EMBL" id="KAF0134682.1"/>
    </source>
</evidence>
<organism evidence="2 3">
    <name type="scientific">Candidatus Saganbacteria bacterium</name>
    <dbReference type="NCBI Taxonomy" id="2575572"/>
    <lineage>
        <taxon>Bacteria</taxon>
        <taxon>Bacillati</taxon>
        <taxon>Saganbacteria</taxon>
    </lineage>
</organism>
<feature type="signal peptide" evidence="1">
    <location>
        <begin position="1"/>
        <end position="22"/>
    </location>
</feature>
<sequence length="350" mass="37368">MHKILSIILLITALLLSANVFAEVQSITSYYGGELTGKNSTLQLGTIYFSISSPTPPASEATTQLATPEAVPIITEGPILKAPEAKPEIALTPETKPTSPATQEAKLPAALTSEPTPEINVWFDNRSYQNELKSLSEKGEEIIISRKPKIKLEVKISSPYSLNSNAENYSIVLDSGDTSAKTFSLQSLSTTQQIALNSAVFEYSFPEELPDGKHTLTFIAKSSGSRGLASQAEQKLNVVIKSGPVSIVGEAIHFPSPYSPTKHRSSGITLQYTLTTNADIDIYVFSVAGEIAKKITCMSGSEGGTAGLNKTKWDGNLDSGGIIGNGIYIATIVAKADGKILKKLKINVFD</sequence>
<evidence type="ECO:0008006" key="4">
    <source>
        <dbReference type="Google" id="ProtNLM"/>
    </source>
</evidence>
<proteinExistence type="predicted"/>
<dbReference type="AlphaFoldDB" id="A0A833L1Q1"/>
<feature type="chain" id="PRO_5033023203" description="FlgD Ig-like domain-containing protein" evidence="1">
    <location>
        <begin position="23"/>
        <end position="350"/>
    </location>
</feature>
<accession>A0A833L1Q1</accession>
<protein>
    <recommendedName>
        <fullName evidence="4">FlgD Ig-like domain-containing protein</fullName>
    </recommendedName>
</protein>
<evidence type="ECO:0000313" key="3">
    <source>
        <dbReference type="Proteomes" id="UP000488506"/>
    </source>
</evidence>
<dbReference type="Gene3D" id="2.60.40.4070">
    <property type="match status" value="1"/>
</dbReference>
<gene>
    <name evidence="2" type="ORF">FD145_513</name>
</gene>
<keyword evidence="1" id="KW-0732">Signal</keyword>
<name>A0A833L1Q1_UNCSA</name>
<comment type="caution">
    <text evidence="2">The sequence shown here is derived from an EMBL/GenBank/DDBJ whole genome shotgun (WGS) entry which is preliminary data.</text>
</comment>
<reference evidence="2 3" key="1">
    <citation type="submission" date="2019-12" db="EMBL/GenBank/DDBJ databases">
        <authorList>
            <person name="Wolfe R."/>
            <person name="Danczak R."/>
            <person name="Wilkins M."/>
        </authorList>
    </citation>
    <scope>NUCLEOTIDE SEQUENCE [LARGE SCALE GENOMIC DNA]</scope>
    <source>
        <strain evidence="2">X2_MaxBin.013</strain>
    </source>
</reference>